<dbReference type="InterPro" id="IPR016181">
    <property type="entry name" value="Acyl_CoA_acyltransferase"/>
</dbReference>
<gene>
    <name evidence="4" type="ORF">AB7878_08060</name>
</gene>
<dbReference type="EC" id="2.3.-.-" evidence="4"/>
<dbReference type="EMBL" id="JBGBPY010000001">
    <property type="protein sequence ID" value="MEY2182370.1"/>
    <property type="molecule type" value="Genomic_DNA"/>
</dbReference>
<keyword evidence="5" id="KW-1185">Reference proteome</keyword>
<protein>
    <submittedName>
        <fullName evidence="4">GNAT family N-acetyltransferase</fullName>
        <ecNumber evidence="4">2.3.-.-</ecNumber>
    </submittedName>
</protein>
<evidence type="ECO:0000256" key="2">
    <source>
        <dbReference type="ARBA" id="ARBA00023315"/>
    </source>
</evidence>
<dbReference type="PANTHER" id="PTHR43877:SF5">
    <property type="entry name" value="BLL8307 PROTEIN"/>
    <property type="match status" value="1"/>
</dbReference>
<dbReference type="InterPro" id="IPR050832">
    <property type="entry name" value="Bact_Acetyltransf"/>
</dbReference>
<dbReference type="PANTHER" id="PTHR43877">
    <property type="entry name" value="AMINOALKYLPHOSPHONATE N-ACETYLTRANSFERASE-RELATED-RELATED"/>
    <property type="match status" value="1"/>
</dbReference>
<evidence type="ECO:0000259" key="3">
    <source>
        <dbReference type="PROSITE" id="PS51186"/>
    </source>
</evidence>
<keyword evidence="2 4" id="KW-0012">Acyltransferase</keyword>
<dbReference type="Proteomes" id="UP001562159">
    <property type="component" value="Unassembled WGS sequence"/>
</dbReference>
<dbReference type="Gene3D" id="3.40.630.30">
    <property type="match status" value="1"/>
</dbReference>
<dbReference type="SUPFAM" id="SSF55729">
    <property type="entry name" value="Acyl-CoA N-acyltransferases (Nat)"/>
    <property type="match status" value="1"/>
</dbReference>
<organism evidence="4 5">
    <name type="scientific">Rhodanobacter humi</name>
    <dbReference type="NCBI Taxonomy" id="1888173"/>
    <lineage>
        <taxon>Bacteria</taxon>
        <taxon>Pseudomonadati</taxon>
        <taxon>Pseudomonadota</taxon>
        <taxon>Gammaproteobacteria</taxon>
        <taxon>Lysobacterales</taxon>
        <taxon>Rhodanobacteraceae</taxon>
        <taxon>Rhodanobacter</taxon>
    </lineage>
</organism>
<dbReference type="Pfam" id="PF00583">
    <property type="entry name" value="Acetyltransf_1"/>
    <property type="match status" value="1"/>
</dbReference>
<dbReference type="CDD" id="cd04301">
    <property type="entry name" value="NAT_SF"/>
    <property type="match status" value="1"/>
</dbReference>
<keyword evidence="1 4" id="KW-0808">Transferase</keyword>
<name>A0ABV4AQB3_9GAMM</name>
<evidence type="ECO:0000313" key="5">
    <source>
        <dbReference type="Proteomes" id="UP001562159"/>
    </source>
</evidence>
<proteinExistence type="predicted"/>
<dbReference type="InterPro" id="IPR000182">
    <property type="entry name" value="GNAT_dom"/>
</dbReference>
<feature type="domain" description="N-acetyltransferase" evidence="3">
    <location>
        <begin position="1"/>
        <end position="152"/>
    </location>
</feature>
<evidence type="ECO:0000313" key="4">
    <source>
        <dbReference type="EMBL" id="MEY2182370.1"/>
    </source>
</evidence>
<comment type="caution">
    <text evidence="4">The sequence shown here is derived from an EMBL/GenBank/DDBJ whole genome shotgun (WGS) entry which is preliminary data.</text>
</comment>
<sequence length="159" mass="17407">MDIRLDTLDRPQVLALLREHLDSLAPTAPAESRHALNLDGLRGPDVTFWCVWDGPVLAGFGALKQLDPLHGEIKSMRTASTHLRRGVASHMLQHLIGEAGARGYARLSLETGAMAFFEPARNLYAAFGFAPCAPFGDYRPDPNSVFMTKRIGAMVNHQA</sequence>
<dbReference type="PROSITE" id="PS51186">
    <property type="entry name" value="GNAT"/>
    <property type="match status" value="1"/>
</dbReference>
<reference evidence="4 5" key="1">
    <citation type="submission" date="2024-07" db="EMBL/GenBank/DDBJ databases">
        <title>Molecular mechanisms and environmental adaptations of flagellar loss and biofilm growth of Rhodanobacter under environmental stress.</title>
        <authorList>
            <person name="Chen M."/>
        </authorList>
    </citation>
    <scope>NUCLEOTIDE SEQUENCE [LARGE SCALE GENOMIC DNA]</scope>
    <source>
        <strain evidence="4 5">RS22</strain>
    </source>
</reference>
<dbReference type="GO" id="GO:0016746">
    <property type="term" value="F:acyltransferase activity"/>
    <property type="evidence" value="ECO:0007669"/>
    <property type="project" value="UniProtKB-KW"/>
</dbReference>
<accession>A0ABV4AQB3</accession>
<evidence type="ECO:0000256" key="1">
    <source>
        <dbReference type="ARBA" id="ARBA00022679"/>
    </source>
</evidence>